<organism evidence="1 2">
    <name type="scientific">Sinanodonta woodiana</name>
    <name type="common">Chinese pond mussel</name>
    <name type="synonym">Anodonta woodiana</name>
    <dbReference type="NCBI Taxonomy" id="1069815"/>
    <lineage>
        <taxon>Eukaryota</taxon>
        <taxon>Metazoa</taxon>
        <taxon>Spiralia</taxon>
        <taxon>Lophotrochozoa</taxon>
        <taxon>Mollusca</taxon>
        <taxon>Bivalvia</taxon>
        <taxon>Autobranchia</taxon>
        <taxon>Heteroconchia</taxon>
        <taxon>Palaeoheterodonta</taxon>
        <taxon>Unionida</taxon>
        <taxon>Unionoidea</taxon>
        <taxon>Unionidae</taxon>
        <taxon>Unioninae</taxon>
        <taxon>Sinanodonta</taxon>
    </lineage>
</organism>
<dbReference type="Proteomes" id="UP001634394">
    <property type="component" value="Unassembled WGS sequence"/>
</dbReference>
<dbReference type="EMBL" id="JBJQND010000009">
    <property type="protein sequence ID" value="KAL3867436.1"/>
    <property type="molecule type" value="Genomic_DNA"/>
</dbReference>
<evidence type="ECO:0008006" key="3">
    <source>
        <dbReference type="Google" id="ProtNLM"/>
    </source>
</evidence>
<dbReference type="AlphaFoldDB" id="A0ABD3W196"/>
<keyword evidence="2" id="KW-1185">Reference proteome</keyword>
<gene>
    <name evidence="1" type="ORF">ACJMK2_044638</name>
</gene>
<comment type="caution">
    <text evidence="1">The sequence shown here is derived from an EMBL/GenBank/DDBJ whole genome shotgun (WGS) entry which is preliminary data.</text>
</comment>
<accession>A0ABD3W196</accession>
<protein>
    <recommendedName>
        <fullName evidence="3">SAM domain-containing protein</fullName>
    </recommendedName>
</protein>
<reference evidence="1 2" key="1">
    <citation type="submission" date="2024-11" db="EMBL/GenBank/DDBJ databases">
        <title>Chromosome-level genome assembly of the freshwater bivalve Anodonta woodiana.</title>
        <authorList>
            <person name="Chen X."/>
        </authorList>
    </citation>
    <scope>NUCLEOTIDE SEQUENCE [LARGE SCALE GENOMIC DNA]</scope>
    <source>
        <strain evidence="1">MN2024</strain>
        <tissue evidence="1">Gills</tissue>
    </source>
</reference>
<sequence length="423" mass="47574">MIMSLSDRELISLGVDTIGDRHRLRETIYTKLKNTFAYEPNKTGTNNYITNSRARMAQQKVKVQQPLWQKNLIPLANKRSRSITSATNKEILHKTGLGSAKLCEVNETMGLPQLNNCDGIELLRTSQNCRTLKLIDSCWSVKMLKATVGPEAYICIRQKHLSTKPLSSTSNYANVNAFLHENNSSTSTPLNVSDSSISVILTKAIEYCRTGNISDPVEMLKKLHNVSVPFRPLEVQYLTVCAKGDTYFIIVNMINVLSTCVDEISAITNLIETLEVQFNNESKKGILSTYSYRNNNRYFDNGLRELLVSDYEKISKSLVTLSVLQNGKIPTFISPKYSGRPLTSLFQLQFSEEGTNNNQFEKTVYAAFLGHLRKLSIFISSEPFLPTANTCVNCLTLPRPSQTVKLPDDTTFSFIPLQIHVMD</sequence>
<evidence type="ECO:0000313" key="1">
    <source>
        <dbReference type="EMBL" id="KAL3867436.1"/>
    </source>
</evidence>
<proteinExistence type="predicted"/>
<name>A0ABD3W196_SINWO</name>
<evidence type="ECO:0000313" key="2">
    <source>
        <dbReference type="Proteomes" id="UP001634394"/>
    </source>
</evidence>